<reference evidence="2" key="1">
    <citation type="submission" date="2017-05" db="EMBL/GenBank/DDBJ databases">
        <authorList>
            <person name="Sharma S."/>
            <person name="Sidhu C."/>
            <person name="Pinnaka A.K."/>
        </authorList>
    </citation>
    <scope>NUCLEOTIDE SEQUENCE [LARGE SCALE GENOMIC DNA]</scope>
    <source>
        <strain evidence="2">AK93</strain>
    </source>
</reference>
<organism evidence="1 2">
    <name type="scientific">Alkalilimnicola ehrlichii</name>
    <dbReference type="NCBI Taxonomy" id="351052"/>
    <lineage>
        <taxon>Bacteria</taxon>
        <taxon>Pseudomonadati</taxon>
        <taxon>Pseudomonadota</taxon>
        <taxon>Gammaproteobacteria</taxon>
        <taxon>Chromatiales</taxon>
        <taxon>Ectothiorhodospiraceae</taxon>
        <taxon>Alkalilimnicola</taxon>
    </lineage>
</organism>
<evidence type="ECO:0000313" key="2">
    <source>
        <dbReference type="Proteomes" id="UP000256763"/>
    </source>
</evidence>
<evidence type="ECO:0000313" key="1">
    <source>
        <dbReference type="EMBL" id="RFA34660.1"/>
    </source>
</evidence>
<protein>
    <submittedName>
        <fullName evidence="1">Uncharacterized protein</fullName>
    </submittedName>
</protein>
<dbReference type="Proteomes" id="UP000256763">
    <property type="component" value="Unassembled WGS sequence"/>
</dbReference>
<dbReference type="InterPro" id="IPR029465">
    <property type="entry name" value="ATPgrasp_TupA"/>
</dbReference>
<dbReference type="OrthoDB" id="9791827at2"/>
<sequence length="85" mass="9938">MEEPISDYAPHRGDIERPQQLNKLLAYSRTLGAAYDTFVRIDFYITPSEVIFGEFCPFPWDGQTFTPFGDRYFGELWEKHVGEKV</sequence>
<keyword evidence="2" id="KW-1185">Reference proteome</keyword>
<dbReference type="Pfam" id="PF14305">
    <property type="entry name" value="ATPgrasp_TupA"/>
    <property type="match status" value="1"/>
</dbReference>
<dbReference type="AlphaFoldDB" id="A0A3E0WNV8"/>
<proteinExistence type="predicted"/>
<accession>A0A3E0WNV8</accession>
<dbReference type="EMBL" id="NFZW01000015">
    <property type="protein sequence ID" value="RFA34660.1"/>
    <property type="molecule type" value="Genomic_DNA"/>
</dbReference>
<name>A0A3E0WNV8_9GAMM</name>
<gene>
    <name evidence="1" type="ORF">CAL65_14965</name>
</gene>
<comment type="caution">
    <text evidence="1">The sequence shown here is derived from an EMBL/GenBank/DDBJ whole genome shotgun (WGS) entry which is preliminary data.</text>
</comment>